<dbReference type="RefSeq" id="WP_110557905.1">
    <property type="nucleotide sequence ID" value="NZ_NKUB01000051.1"/>
</dbReference>
<dbReference type="AlphaFoldDB" id="A0A2V4QUJ9"/>
<evidence type="ECO:0000313" key="2">
    <source>
        <dbReference type="EMBL" id="PYD68181.1"/>
    </source>
</evidence>
<reference evidence="2 3" key="1">
    <citation type="submission" date="2017-07" db="EMBL/GenBank/DDBJ databases">
        <title>A draft genome sequence of Komagataeibacter swingsii LMG 22125.</title>
        <authorList>
            <person name="Skraban J."/>
            <person name="Cleenwerck I."/>
            <person name="Vandamme P."/>
            <person name="Trcek J."/>
        </authorList>
    </citation>
    <scope>NUCLEOTIDE SEQUENCE [LARGE SCALE GENOMIC DNA]</scope>
    <source>
        <strain evidence="2 3">LMG 22125</strain>
    </source>
</reference>
<organism evidence="2 3">
    <name type="scientific">Komagataeibacter swingsii</name>
    <dbReference type="NCBI Taxonomy" id="215220"/>
    <lineage>
        <taxon>Bacteria</taxon>
        <taxon>Pseudomonadati</taxon>
        <taxon>Pseudomonadota</taxon>
        <taxon>Alphaproteobacteria</taxon>
        <taxon>Acetobacterales</taxon>
        <taxon>Acetobacteraceae</taxon>
        <taxon>Komagataeibacter</taxon>
    </lineage>
</organism>
<dbReference type="EMBL" id="NKUB01000051">
    <property type="protein sequence ID" value="PYD68181.1"/>
    <property type="molecule type" value="Genomic_DNA"/>
</dbReference>
<comment type="caution">
    <text evidence="2">The sequence shown here is derived from an EMBL/GenBank/DDBJ whole genome shotgun (WGS) entry which is preliminary data.</text>
</comment>
<dbReference type="Pfam" id="PF01850">
    <property type="entry name" value="PIN"/>
    <property type="match status" value="1"/>
</dbReference>
<evidence type="ECO:0000313" key="3">
    <source>
        <dbReference type="Proteomes" id="UP000247371"/>
    </source>
</evidence>
<name>A0A2V4QUJ9_9PROT</name>
<proteinExistence type="predicted"/>
<dbReference type="InterPro" id="IPR029060">
    <property type="entry name" value="PIN-like_dom_sf"/>
</dbReference>
<accession>A0A2V4QUJ9</accession>
<dbReference type="SUPFAM" id="SSF88723">
    <property type="entry name" value="PIN domain-like"/>
    <property type="match status" value="1"/>
</dbReference>
<keyword evidence="3" id="KW-1185">Reference proteome</keyword>
<dbReference type="InterPro" id="IPR002716">
    <property type="entry name" value="PIN_dom"/>
</dbReference>
<protein>
    <recommendedName>
        <fullName evidence="1">PIN domain-containing protein</fullName>
    </recommendedName>
</protein>
<evidence type="ECO:0000259" key="1">
    <source>
        <dbReference type="Pfam" id="PF01850"/>
    </source>
</evidence>
<sequence length="175" mass="19401">MSVRVLLDTNFLSAYTYDSTSANFRPEDASDTLVDRLNFLVEQLSEKGAEIVIPAPVLAETLSARGADITKIIPILESQAAFRIVDFGQRAAVEFGMLFKNQKKEEGQNKVPFKFDLSIIAIAKISSVSTIYSADKSLINRAKSLDFKVCDFQGLPRRPKEDQGSLIFPAHKSLQ</sequence>
<dbReference type="Proteomes" id="UP000247371">
    <property type="component" value="Unassembled WGS sequence"/>
</dbReference>
<feature type="domain" description="PIN" evidence="1">
    <location>
        <begin position="5"/>
        <end position="141"/>
    </location>
</feature>
<dbReference type="Gene3D" id="3.40.50.1010">
    <property type="entry name" value="5'-nuclease"/>
    <property type="match status" value="1"/>
</dbReference>
<gene>
    <name evidence="2" type="ORF">CFR76_16540</name>
</gene>